<evidence type="ECO:0000313" key="2">
    <source>
        <dbReference type="EMBL" id="CAB3390661.1"/>
    </source>
</evidence>
<name>A0A6F9E2N4_9BACL</name>
<proteinExistence type="predicted"/>
<gene>
    <name evidence="2" type="ORF">COOX1_0524</name>
</gene>
<sequence>MLRCRDPAAEGRQWGVPGREPAAGSRRWAGAFPARCGDRRRETTRAIGGGVTTIGRRLSRAPTSVGASGNREPPGLGRDGGIGMIEADNYRVLQREIRRRIGVERHLLDQLREEIRPLKHQVRQIQPRTTTSISLVGTDGGDNRLHFDPFLVQLIRVVDSSNNGYCLEAVTPTTSVAELSAKQFRGREPATPLGEMMAALGVRHLSELSPMIRESAPGRPVSPSWIQVYRELTEWAVLFSILRTKDFAADTLVVYDGLLRSKVFAKGFFRRLLGEIEDAVEIRARKSRRKIYLAGVAKKSKVLDRYRLAMALEQVLTTDYPAYVEVPREMEEKAYVWPEYAQGDDRTGGGGETENIMVGGKMFFVKFGSGRRDPVWPVDIFLPQVPEAPVVLGFLLADAVEGFPIPLYPRCLQKAHEHAALVDFDIAVLQDQIFEGIRETLGPEAEVLDAFRLRDGDPARLRYGRD</sequence>
<accession>A0A6F9E2N4</accession>
<evidence type="ECO:0000313" key="3">
    <source>
        <dbReference type="Proteomes" id="UP000502196"/>
    </source>
</evidence>
<dbReference type="EMBL" id="LR792683">
    <property type="protein sequence ID" value="CAB3390661.1"/>
    <property type="molecule type" value="Genomic_DNA"/>
</dbReference>
<dbReference type="RefSeq" id="WP_197957620.1">
    <property type="nucleotide sequence ID" value="NZ_CP047972.1"/>
</dbReference>
<feature type="region of interest" description="Disordered" evidence="1">
    <location>
        <begin position="1"/>
        <end position="24"/>
    </location>
</feature>
<dbReference type="AlphaFoldDB" id="A0A6F9E2N4"/>
<reference evidence="2 3" key="1">
    <citation type="submission" date="2020-04" db="EMBL/GenBank/DDBJ databases">
        <authorList>
            <person name="Hogendoorn C."/>
        </authorList>
    </citation>
    <scope>NUCLEOTIDE SEQUENCE [LARGE SCALE GENOMIC DNA]</scope>
    <source>
        <strain evidence="2">COOX1</strain>
    </source>
</reference>
<dbReference type="Proteomes" id="UP000502196">
    <property type="component" value="Chromosome"/>
</dbReference>
<feature type="region of interest" description="Disordered" evidence="1">
    <location>
        <begin position="61"/>
        <end position="81"/>
    </location>
</feature>
<organism evidence="2 3">
    <name type="scientific">Kyrpidia spormannii</name>
    <dbReference type="NCBI Taxonomy" id="2055160"/>
    <lineage>
        <taxon>Bacteria</taxon>
        <taxon>Bacillati</taxon>
        <taxon>Bacillota</taxon>
        <taxon>Bacilli</taxon>
        <taxon>Bacillales</taxon>
        <taxon>Alicyclobacillaceae</taxon>
        <taxon>Kyrpidia</taxon>
    </lineage>
</organism>
<evidence type="ECO:0000256" key="1">
    <source>
        <dbReference type="SAM" id="MobiDB-lite"/>
    </source>
</evidence>
<evidence type="ECO:0008006" key="4">
    <source>
        <dbReference type="Google" id="ProtNLM"/>
    </source>
</evidence>
<protein>
    <recommendedName>
        <fullName evidence="4">NurA domain-containing protein</fullName>
    </recommendedName>
</protein>